<name>A0AAD8EIJ5_DIPPU</name>
<keyword evidence="2" id="KW-1185">Reference proteome</keyword>
<reference evidence="1" key="1">
    <citation type="journal article" date="2023" name="IScience">
        <title>Live-bearing cockroach genome reveals convergent evolutionary mechanisms linked to viviparity in insects and beyond.</title>
        <authorList>
            <person name="Fouks B."/>
            <person name="Harrison M.C."/>
            <person name="Mikhailova A.A."/>
            <person name="Marchal E."/>
            <person name="English S."/>
            <person name="Carruthers M."/>
            <person name="Jennings E.C."/>
            <person name="Chiamaka E.L."/>
            <person name="Frigard R.A."/>
            <person name="Pippel M."/>
            <person name="Attardo G.M."/>
            <person name="Benoit J.B."/>
            <person name="Bornberg-Bauer E."/>
            <person name="Tobe S.S."/>
        </authorList>
    </citation>
    <scope>NUCLEOTIDE SEQUENCE</scope>
    <source>
        <strain evidence="1">Stay&amp;Tobe</strain>
    </source>
</reference>
<reference evidence="1" key="2">
    <citation type="submission" date="2023-05" db="EMBL/GenBank/DDBJ databases">
        <authorList>
            <person name="Fouks B."/>
        </authorList>
    </citation>
    <scope>NUCLEOTIDE SEQUENCE</scope>
    <source>
        <strain evidence="1">Stay&amp;Tobe</strain>
        <tissue evidence="1">Testes</tissue>
    </source>
</reference>
<protein>
    <submittedName>
        <fullName evidence="1">Uncharacterized protein</fullName>
    </submittedName>
</protein>
<sequence>EGARRALFDEEHENYTKELNIKKLRAMYLEINPGNPKITSHEAPQPVLHRRFKKNCEKSARF</sequence>
<gene>
    <name evidence="1" type="ORF">L9F63_001570</name>
</gene>
<feature type="non-terminal residue" evidence="1">
    <location>
        <position position="1"/>
    </location>
</feature>
<proteinExistence type="predicted"/>
<organism evidence="1 2">
    <name type="scientific">Diploptera punctata</name>
    <name type="common">Pacific beetle cockroach</name>
    <dbReference type="NCBI Taxonomy" id="6984"/>
    <lineage>
        <taxon>Eukaryota</taxon>
        <taxon>Metazoa</taxon>
        <taxon>Ecdysozoa</taxon>
        <taxon>Arthropoda</taxon>
        <taxon>Hexapoda</taxon>
        <taxon>Insecta</taxon>
        <taxon>Pterygota</taxon>
        <taxon>Neoptera</taxon>
        <taxon>Polyneoptera</taxon>
        <taxon>Dictyoptera</taxon>
        <taxon>Blattodea</taxon>
        <taxon>Blaberoidea</taxon>
        <taxon>Blaberidae</taxon>
        <taxon>Diplopterinae</taxon>
        <taxon>Diploptera</taxon>
    </lineage>
</organism>
<evidence type="ECO:0000313" key="1">
    <source>
        <dbReference type="EMBL" id="KAJ9591895.1"/>
    </source>
</evidence>
<comment type="caution">
    <text evidence="1">The sequence shown here is derived from an EMBL/GenBank/DDBJ whole genome shotgun (WGS) entry which is preliminary data.</text>
</comment>
<feature type="non-terminal residue" evidence="1">
    <location>
        <position position="62"/>
    </location>
</feature>
<dbReference type="Proteomes" id="UP001233999">
    <property type="component" value="Unassembled WGS sequence"/>
</dbReference>
<accession>A0AAD8EIJ5</accession>
<dbReference type="AlphaFoldDB" id="A0AAD8EIJ5"/>
<evidence type="ECO:0000313" key="2">
    <source>
        <dbReference type="Proteomes" id="UP001233999"/>
    </source>
</evidence>
<dbReference type="EMBL" id="JASPKZ010003853">
    <property type="protein sequence ID" value="KAJ9591895.1"/>
    <property type="molecule type" value="Genomic_DNA"/>
</dbReference>